<keyword evidence="1 4" id="KW-0378">Hydrolase</keyword>
<accession>A0ABT0BB57</accession>
<evidence type="ECO:0000313" key="5">
    <source>
        <dbReference type="Proteomes" id="UP001162881"/>
    </source>
</evidence>
<feature type="chain" id="PRO_5045877477" evidence="2">
    <location>
        <begin position="30"/>
        <end position="662"/>
    </location>
</feature>
<reference evidence="4" key="1">
    <citation type="submission" date="2022-03" db="EMBL/GenBank/DDBJ databases">
        <title>Identification of a novel bacterium isolated from mangrove sediments.</title>
        <authorList>
            <person name="Pan X."/>
        </authorList>
    </citation>
    <scope>NUCLEOTIDE SEQUENCE</scope>
    <source>
        <strain evidence="4">B1949</strain>
    </source>
</reference>
<dbReference type="InterPro" id="IPR001375">
    <property type="entry name" value="Peptidase_S9_cat"/>
</dbReference>
<dbReference type="InterPro" id="IPR029058">
    <property type="entry name" value="AB_hydrolase_fold"/>
</dbReference>
<dbReference type="SUPFAM" id="SSF82171">
    <property type="entry name" value="DPP6 N-terminal domain-like"/>
    <property type="match status" value="1"/>
</dbReference>
<protein>
    <submittedName>
        <fullName evidence="4">Alpha/beta fold hydrolase</fullName>
    </submittedName>
</protein>
<name>A0ABT0BB57_9SPHN</name>
<dbReference type="PANTHER" id="PTHR42776:SF27">
    <property type="entry name" value="DIPEPTIDYL PEPTIDASE FAMILY MEMBER 6"/>
    <property type="match status" value="1"/>
</dbReference>
<dbReference type="SUPFAM" id="SSF53474">
    <property type="entry name" value="alpha/beta-Hydrolases"/>
    <property type="match status" value="1"/>
</dbReference>
<dbReference type="RefSeq" id="WP_244018066.1">
    <property type="nucleotide sequence ID" value="NZ_JALHLF010000014.1"/>
</dbReference>
<dbReference type="PANTHER" id="PTHR42776">
    <property type="entry name" value="SERINE PEPTIDASE S9 FAMILY MEMBER"/>
    <property type="match status" value="1"/>
</dbReference>
<proteinExistence type="predicted"/>
<dbReference type="Gene3D" id="3.40.50.1820">
    <property type="entry name" value="alpha/beta hydrolase"/>
    <property type="match status" value="1"/>
</dbReference>
<sequence length="662" mass="71232">MIRTCLTRAGLARLVPAVALMLAATPGHAAAAKSESAQAPTLSAYGELPGVVDFALSPDGTKLASVRNVKNELWLIVVGTDGTGYVRASLGAAKVRAVGWADNNTVTLTKSDTVPAGFGFTAAKYELTGTVLIPLDGTGEKGLVFSRNNDIMNTTRGFYGVRTIDGRSVGYYGGIALDTSAMSGNPTFRHGRPYLYAVDIQTNRPRVVARAASEDHWRDWLVDAAGAVAVMIDVDETNGVWRIENARGQALTRGKDKVNGASLICFNHDGTGVIFELTDEDGKSHWYEVPLAGGTPSEFLEGVDVERLYIDRTSNLLLGYRKMGEKPETVMYDPVLQAKLAMIFRAFPDRNVRLMDWTGNFNQVVLRTDGNKDSGTWFFVDVPGRRADPVGDEHAAIPASEVGAISEVDYAAQDGLKLDGVLTLPPGREAKGLPLVVLPHGGPHAADEVGFDWWAQAFASRGYAVFQPNFRGSTGRGDSFRNAGKGEWGRKMQTDISDGVAELVTRGLVDPRRACIVGASYGGYAALAGVTLQHGLYRCAVSVAGVADVGLMYRTDVQESGGSNMTRAWLREDLGDPRGFDAISPRAFAASADAPILLIHGKDDTVVPFKQSLVMADALKDAGKPYEMVVLKQEDHWLSRSETRQQMLEAAVAFVEKNNPAK</sequence>
<keyword evidence="5" id="KW-1185">Reference proteome</keyword>
<keyword evidence="2" id="KW-0732">Signal</keyword>
<dbReference type="EMBL" id="JALHLF010000014">
    <property type="protein sequence ID" value="MCJ2182292.1"/>
    <property type="molecule type" value="Genomic_DNA"/>
</dbReference>
<dbReference type="GO" id="GO:0016787">
    <property type="term" value="F:hydrolase activity"/>
    <property type="evidence" value="ECO:0007669"/>
    <property type="project" value="UniProtKB-KW"/>
</dbReference>
<gene>
    <name evidence="4" type="ORF">MTR62_06195</name>
</gene>
<feature type="domain" description="Peptidase S9 prolyl oligopeptidase catalytic" evidence="3">
    <location>
        <begin position="451"/>
        <end position="657"/>
    </location>
</feature>
<feature type="signal peptide" evidence="2">
    <location>
        <begin position="1"/>
        <end position="29"/>
    </location>
</feature>
<dbReference type="Pfam" id="PF00326">
    <property type="entry name" value="Peptidase_S9"/>
    <property type="match status" value="1"/>
</dbReference>
<evidence type="ECO:0000256" key="1">
    <source>
        <dbReference type="ARBA" id="ARBA00022801"/>
    </source>
</evidence>
<evidence type="ECO:0000313" key="4">
    <source>
        <dbReference type="EMBL" id="MCJ2182292.1"/>
    </source>
</evidence>
<evidence type="ECO:0000256" key="2">
    <source>
        <dbReference type="SAM" id="SignalP"/>
    </source>
</evidence>
<evidence type="ECO:0000259" key="3">
    <source>
        <dbReference type="Pfam" id="PF00326"/>
    </source>
</evidence>
<organism evidence="4 5">
    <name type="scientific">Novosphingobium organovorum</name>
    <dbReference type="NCBI Taxonomy" id="2930092"/>
    <lineage>
        <taxon>Bacteria</taxon>
        <taxon>Pseudomonadati</taxon>
        <taxon>Pseudomonadota</taxon>
        <taxon>Alphaproteobacteria</taxon>
        <taxon>Sphingomonadales</taxon>
        <taxon>Sphingomonadaceae</taxon>
        <taxon>Novosphingobium</taxon>
    </lineage>
</organism>
<comment type="caution">
    <text evidence="4">The sequence shown here is derived from an EMBL/GenBank/DDBJ whole genome shotgun (WGS) entry which is preliminary data.</text>
</comment>
<dbReference type="Proteomes" id="UP001162881">
    <property type="component" value="Unassembled WGS sequence"/>
</dbReference>